<dbReference type="GeneID" id="80090749"/>
<proteinExistence type="predicted"/>
<dbReference type="EMBL" id="MK757448">
    <property type="protein sequence ID" value="QCG78271.1"/>
    <property type="molecule type" value="Genomic_DNA"/>
</dbReference>
<sequence length="114" mass="12603">MPTSLDSTIGWLTVQEVLDLWPDAPGEDLDNLAELANLMGTAHEFLQGKGPKIDPPPESYKSAQILYMKHLWARGTAGNGDTMGPDGYQVSTFPMVLEAIGLMKLHRRRVRGLR</sequence>
<keyword evidence="2" id="KW-1185">Reference proteome</keyword>
<evidence type="ECO:0000313" key="1">
    <source>
        <dbReference type="EMBL" id="QCG78271.1"/>
    </source>
</evidence>
<dbReference type="Proteomes" id="UP000298729">
    <property type="component" value="Segment"/>
</dbReference>
<protein>
    <submittedName>
        <fullName evidence="1">Head to tail adaptor</fullName>
    </submittedName>
</protein>
<accession>A0A4D6T859</accession>
<dbReference type="RefSeq" id="YP_010761503.1">
    <property type="nucleotide sequence ID" value="NC_073597.1"/>
</dbReference>
<evidence type="ECO:0000313" key="2">
    <source>
        <dbReference type="Proteomes" id="UP000298729"/>
    </source>
</evidence>
<reference evidence="1 2" key="1">
    <citation type="submission" date="2019-04" db="EMBL/GenBank/DDBJ databases">
        <authorList>
            <person name="Oduselu T.J."/>
            <person name="Taiwo A.E."/>
            <person name="Ayodele I.E."/>
            <person name="Oyebamiji T.O."/>
            <person name="Atoyebi A.N."/>
            <person name="Omolola C.M."/>
            <person name="Lazarus F.U."/>
            <person name="Jose L.A."/>
            <person name="Akinlolu E.A."/>
            <person name="Ojebola B.M."/>
            <person name="Olatinwo S.O."/>
            <person name="Raifu M.K."/>
            <person name="Adebiyi I."/>
            <person name="Ogunleye V.O."/>
            <person name="Faleye T.O.C."/>
            <person name="Bakarey A.S."/>
            <person name="Adewumi O.M."/>
            <person name="Anetor J.I."/>
            <person name="Ademowo O.G."/>
            <person name="Garlena R.A."/>
            <person name="Russell D.A."/>
            <person name="Pope W.H."/>
            <person name="Jacobs-Sera D."/>
            <person name="Hatfull G.F."/>
        </authorList>
    </citation>
    <scope>NUCLEOTIDE SEQUENCE [LARGE SCALE GENOMIC DNA]</scope>
</reference>
<organism evidence="1 2">
    <name type="scientific">Arthrobacter phage Idaho</name>
    <dbReference type="NCBI Taxonomy" id="2565509"/>
    <lineage>
        <taxon>Viruses</taxon>
        <taxon>Duplodnaviria</taxon>
        <taxon>Heunggongvirae</taxon>
        <taxon>Uroviricota</taxon>
        <taxon>Caudoviricetes</taxon>
        <taxon>Feeclasvirinae</taxon>
        <taxon>Idahovirus</taxon>
        <taxon>Idahovirus idaho</taxon>
    </lineage>
</organism>
<gene>
    <name evidence="1" type="primary">6</name>
    <name evidence="1" type="ORF">SEA_IDAHO_6</name>
</gene>
<dbReference type="KEGG" id="vg:80090749"/>
<name>A0A4D6T859_9CAUD</name>